<keyword evidence="2" id="KW-1185">Reference proteome</keyword>
<dbReference type="Proteomes" id="UP001295684">
    <property type="component" value="Unassembled WGS sequence"/>
</dbReference>
<dbReference type="AlphaFoldDB" id="A0AAD1Y895"/>
<gene>
    <name evidence="1" type="ORF">ECRASSUSDP1_LOCUS28142</name>
</gene>
<reference evidence="1" key="1">
    <citation type="submission" date="2023-07" db="EMBL/GenBank/DDBJ databases">
        <authorList>
            <consortium name="AG Swart"/>
            <person name="Singh M."/>
            <person name="Singh A."/>
            <person name="Seah K."/>
            <person name="Emmerich C."/>
        </authorList>
    </citation>
    <scope>NUCLEOTIDE SEQUENCE</scope>
    <source>
        <strain evidence="1">DP1</strain>
    </source>
</reference>
<dbReference type="EMBL" id="CAMPGE010029038">
    <property type="protein sequence ID" value="CAI2386520.1"/>
    <property type="molecule type" value="Genomic_DNA"/>
</dbReference>
<sequence>MSFQKDFKTDFQKQDWSVMHPSAKEEIENGEQTKFIAGRVYPDLRPKIYDQDFSKIEQFSEIERRDKLIRSTPSPRRVSLKVDETRFSQSWKELKRRRYSESDQFLANKSSLLKTKQNVSKIRTGLKHRNLKKRDLKCLRKRRESSSIHSNSKFDQHRDLEDIDNSSVSSHIVYADTKIIKWNPSLSHQSSQEDHSERNIFGDFSHKSLNEFKRHPNSCMLMNKGRIDFEGTEINIESPCTLVNGLNNSHLIIPTASSKVIIEAIQREGGSSKRMPTFFKPNNKALDSNSFIVFHPISSENEPSSEEILDFSHKSHDNKETYEQHENCSNTSASRKHIMFSKELPFSSLVFQHFMMNYCVCSNFGA</sequence>
<evidence type="ECO:0000313" key="1">
    <source>
        <dbReference type="EMBL" id="CAI2386520.1"/>
    </source>
</evidence>
<evidence type="ECO:0000313" key="2">
    <source>
        <dbReference type="Proteomes" id="UP001295684"/>
    </source>
</evidence>
<protein>
    <submittedName>
        <fullName evidence="1">Uncharacterized protein</fullName>
    </submittedName>
</protein>
<accession>A0AAD1Y895</accession>
<organism evidence="1 2">
    <name type="scientific">Euplotes crassus</name>
    <dbReference type="NCBI Taxonomy" id="5936"/>
    <lineage>
        <taxon>Eukaryota</taxon>
        <taxon>Sar</taxon>
        <taxon>Alveolata</taxon>
        <taxon>Ciliophora</taxon>
        <taxon>Intramacronucleata</taxon>
        <taxon>Spirotrichea</taxon>
        <taxon>Hypotrichia</taxon>
        <taxon>Euplotida</taxon>
        <taxon>Euplotidae</taxon>
        <taxon>Moneuplotes</taxon>
    </lineage>
</organism>
<comment type="caution">
    <text evidence="1">The sequence shown here is derived from an EMBL/GenBank/DDBJ whole genome shotgun (WGS) entry which is preliminary data.</text>
</comment>
<name>A0AAD1Y895_EUPCR</name>
<proteinExistence type="predicted"/>